<dbReference type="SMART" id="SM01134">
    <property type="entry name" value="DeoRC"/>
    <property type="match status" value="1"/>
</dbReference>
<dbReference type="InterPro" id="IPR001034">
    <property type="entry name" value="DeoR_HTH"/>
</dbReference>
<proteinExistence type="predicted"/>
<dbReference type="Pfam" id="PF08220">
    <property type="entry name" value="HTH_DeoR"/>
    <property type="match status" value="1"/>
</dbReference>
<dbReference type="PANTHER" id="PTHR30363">
    <property type="entry name" value="HTH-TYPE TRANSCRIPTIONAL REGULATOR SRLR-RELATED"/>
    <property type="match status" value="1"/>
</dbReference>
<gene>
    <name evidence="4" type="ORF">PAMC26577_28255</name>
</gene>
<dbReference type="SUPFAM" id="SSF100950">
    <property type="entry name" value="NagB/RpiA/CoA transferase-like"/>
    <property type="match status" value="1"/>
</dbReference>
<protein>
    <submittedName>
        <fullName evidence="4">Transcriptional repressor of aga operon</fullName>
    </submittedName>
</protein>
<dbReference type="SMART" id="SM00420">
    <property type="entry name" value="HTH_DEOR"/>
    <property type="match status" value="1"/>
</dbReference>
<dbReference type="Proteomes" id="UP000195221">
    <property type="component" value="Unassembled WGS sequence"/>
</dbReference>
<dbReference type="InterPro" id="IPR014036">
    <property type="entry name" value="DeoR-like_C"/>
</dbReference>
<dbReference type="EMBL" id="NBTZ01000111">
    <property type="protein sequence ID" value="OTP70210.1"/>
    <property type="molecule type" value="Genomic_DNA"/>
</dbReference>
<comment type="caution">
    <text evidence="4">The sequence shown here is derived from an EMBL/GenBank/DDBJ whole genome shotgun (WGS) entry which is preliminary data.</text>
</comment>
<reference evidence="4 5" key="1">
    <citation type="submission" date="2017-03" db="EMBL/GenBank/DDBJ databases">
        <title>Genome analysis of strain PAMC 26577.</title>
        <authorList>
            <person name="Oh H.-M."/>
            <person name="Yang J.-A."/>
        </authorList>
    </citation>
    <scope>NUCLEOTIDE SEQUENCE [LARGE SCALE GENOMIC DNA]</scope>
    <source>
        <strain evidence="4 5">PAMC 26577</strain>
    </source>
</reference>
<dbReference type="Pfam" id="PF00455">
    <property type="entry name" value="DeoRC"/>
    <property type="match status" value="1"/>
</dbReference>
<feature type="domain" description="HTH deoR-type" evidence="3">
    <location>
        <begin position="13"/>
        <end position="68"/>
    </location>
</feature>
<dbReference type="InterPro" id="IPR050313">
    <property type="entry name" value="Carb_Metab_HTH_regulators"/>
</dbReference>
<evidence type="ECO:0000256" key="2">
    <source>
        <dbReference type="ARBA" id="ARBA00023163"/>
    </source>
</evidence>
<organism evidence="4 5">
    <name type="scientific">Caballeronia sordidicola</name>
    <name type="common">Burkholderia sordidicola</name>
    <dbReference type="NCBI Taxonomy" id="196367"/>
    <lineage>
        <taxon>Bacteria</taxon>
        <taxon>Pseudomonadati</taxon>
        <taxon>Pseudomonadota</taxon>
        <taxon>Betaproteobacteria</taxon>
        <taxon>Burkholderiales</taxon>
        <taxon>Burkholderiaceae</taxon>
        <taxon>Caballeronia</taxon>
    </lineage>
</organism>
<dbReference type="Gene3D" id="1.10.10.10">
    <property type="entry name" value="Winged helix-like DNA-binding domain superfamily/Winged helix DNA-binding domain"/>
    <property type="match status" value="1"/>
</dbReference>
<dbReference type="GO" id="GO:0003700">
    <property type="term" value="F:DNA-binding transcription factor activity"/>
    <property type="evidence" value="ECO:0007669"/>
    <property type="project" value="InterPro"/>
</dbReference>
<dbReference type="InterPro" id="IPR036390">
    <property type="entry name" value="WH_DNA-bd_sf"/>
</dbReference>
<keyword evidence="2" id="KW-0804">Transcription</keyword>
<accession>A0A242MHJ6</accession>
<dbReference type="PANTHER" id="PTHR30363:SF44">
    <property type="entry name" value="AGA OPERON TRANSCRIPTIONAL REPRESSOR-RELATED"/>
    <property type="match status" value="1"/>
</dbReference>
<evidence type="ECO:0000313" key="5">
    <source>
        <dbReference type="Proteomes" id="UP000195221"/>
    </source>
</evidence>
<dbReference type="PROSITE" id="PS51000">
    <property type="entry name" value="HTH_DEOR_2"/>
    <property type="match status" value="1"/>
</dbReference>
<name>A0A242MHJ6_CABSO</name>
<evidence type="ECO:0000256" key="1">
    <source>
        <dbReference type="ARBA" id="ARBA00023015"/>
    </source>
</evidence>
<dbReference type="InterPro" id="IPR036388">
    <property type="entry name" value="WH-like_DNA-bd_sf"/>
</dbReference>
<dbReference type="SUPFAM" id="SSF46785">
    <property type="entry name" value="Winged helix' DNA-binding domain"/>
    <property type="match status" value="1"/>
</dbReference>
<dbReference type="InterPro" id="IPR037171">
    <property type="entry name" value="NagB/RpiA_transferase-like"/>
</dbReference>
<keyword evidence="1" id="KW-0805">Transcription regulation</keyword>
<dbReference type="AlphaFoldDB" id="A0A242MHJ6"/>
<evidence type="ECO:0000313" key="4">
    <source>
        <dbReference type="EMBL" id="OTP70210.1"/>
    </source>
</evidence>
<sequence length="276" mass="30342">MQRWLSVLANKNSLHRRLRIVELVRKRGEVSVDELATAFDVSSVTIRSDLNYLEQQRYLIRAFGKARYVAQRPGENVLSAVPASATRQAADMAIARLAADFIDDHASVFIGAGVITHKLLPLLADRSNLALTLNDISMVPTVQRFVRCELRLSGGSLDDDSTVLLGPDAERSLSALSLDLVVLEAMGFDREGNLLCADPRLADVYKAALKNAKRIVVVAYQPALQGEGKMFCHVSRLGGLVLDDAIDPPTLDLILKAGLDVNRREEGILEFRNQQP</sequence>
<evidence type="ECO:0000259" key="3">
    <source>
        <dbReference type="PROSITE" id="PS51000"/>
    </source>
</evidence>